<dbReference type="AlphaFoldDB" id="A0A391NYX9"/>
<dbReference type="InterPro" id="IPR027417">
    <property type="entry name" value="P-loop_NTPase"/>
</dbReference>
<accession>A0A391NYX9</accession>
<dbReference type="EMBL" id="BHGK01000001">
    <property type="protein sequence ID" value="GCA66774.1"/>
    <property type="molecule type" value="Genomic_DNA"/>
</dbReference>
<reference evidence="2" key="1">
    <citation type="submission" date="2018-09" db="EMBL/GenBank/DDBJ databases">
        <title>Draft Genome Sequence of Mediterraneibacter sp. KCTC 15684.</title>
        <authorList>
            <person name="Kim J.S."/>
            <person name="Han K.I."/>
            <person name="Suh M.K."/>
            <person name="Lee K.C."/>
            <person name="Eom M.K."/>
            <person name="Lee J.H."/>
            <person name="Park S.H."/>
            <person name="Kang S.W."/>
            <person name="Park J.E."/>
            <person name="Oh B.S."/>
            <person name="Yu S.Y."/>
            <person name="Choi S.H."/>
            <person name="Lee D.H."/>
            <person name="Yoon H."/>
            <person name="Kim B."/>
            <person name="Yang S.J."/>
            <person name="Lee J.S."/>
        </authorList>
    </citation>
    <scope>NUCLEOTIDE SEQUENCE [LARGE SCALE GENOMIC DNA]</scope>
    <source>
        <strain evidence="2">KCTC 15684</strain>
    </source>
</reference>
<evidence type="ECO:0000313" key="2">
    <source>
        <dbReference type="Proteomes" id="UP000265643"/>
    </source>
</evidence>
<dbReference type="PIRSF" id="PIRSF015617">
    <property type="entry name" value="Adensltrnsf_CobA"/>
    <property type="match status" value="1"/>
</dbReference>
<dbReference type="GO" id="GO:0009236">
    <property type="term" value="P:cobalamin biosynthetic process"/>
    <property type="evidence" value="ECO:0007669"/>
    <property type="project" value="InterPro"/>
</dbReference>
<protein>
    <submittedName>
        <fullName evidence="1">Cob(I)alamin adenosyltransferase</fullName>
    </submittedName>
</protein>
<dbReference type="InterPro" id="IPR003724">
    <property type="entry name" value="CblAdoTrfase_CobA"/>
</dbReference>
<keyword evidence="2" id="KW-1185">Reference proteome</keyword>
<keyword evidence="1" id="KW-0808">Transferase</keyword>
<dbReference type="SUPFAM" id="SSF52540">
    <property type="entry name" value="P-loop containing nucleoside triphosphate hydrolases"/>
    <property type="match status" value="2"/>
</dbReference>
<dbReference type="Pfam" id="PF02572">
    <property type="entry name" value="CobA_CobO_BtuR"/>
    <property type="match status" value="1"/>
</dbReference>
<comment type="caution">
    <text evidence="1">The sequence shown here is derived from an EMBL/GenBank/DDBJ whole genome shotgun (WGS) entry which is preliminary data.</text>
</comment>
<dbReference type="RefSeq" id="WP_117603204.1">
    <property type="nucleotide sequence ID" value="NZ_BHGK01000001.1"/>
</dbReference>
<name>A0A391NYX9_9FIRM</name>
<dbReference type="PANTHER" id="PTHR46638">
    <property type="entry name" value="CORRINOID ADENOSYLTRANSFERASE"/>
    <property type="match status" value="1"/>
</dbReference>
<dbReference type="GO" id="GO:0008817">
    <property type="term" value="F:corrinoid adenosyltransferase activity"/>
    <property type="evidence" value="ECO:0007669"/>
    <property type="project" value="InterPro"/>
</dbReference>
<organism evidence="1 2">
    <name type="scientific">Mediterraneibacter butyricigenes</name>
    <dbReference type="NCBI Taxonomy" id="2316025"/>
    <lineage>
        <taxon>Bacteria</taxon>
        <taxon>Bacillati</taxon>
        <taxon>Bacillota</taxon>
        <taxon>Clostridia</taxon>
        <taxon>Lachnospirales</taxon>
        <taxon>Lachnospiraceae</taxon>
        <taxon>Mediterraneibacter</taxon>
    </lineage>
</organism>
<proteinExistence type="predicted"/>
<dbReference type="GO" id="GO:0005524">
    <property type="term" value="F:ATP binding"/>
    <property type="evidence" value="ECO:0007669"/>
    <property type="project" value="InterPro"/>
</dbReference>
<dbReference type="Proteomes" id="UP000265643">
    <property type="component" value="Unassembled WGS sequence"/>
</dbReference>
<evidence type="ECO:0000313" key="1">
    <source>
        <dbReference type="EMBL" id="GCA66774.1"/>
    </source>
</evidence>
<sequence>MIHIYCGDGKGKSTAAAGLALRCAGYGRKVLFVRFFKNDSSGELKGLRMIPEIELLSPRKSFGFYWNLSEQEKAELKKVCRECLEEVGRRVNEGKCKVPENRENGRIVGNEAKEEEGNGGGYQMLVLDEIMAVMKYEIISVDEMLEFLKNISEEVEVVLTGRNPAPRLVEAADYVSEIRKIKHPYDKGVTARKGIEF</sequence>
<dbReference type="Gene3D" id="3.40.50.300">
    <property type="entry name" value="P-loop containing nucleotide triphosphate hydrolases"/>
    <property type="match status" value="2"/>
</dbReference>
<gene>
    <name evidence="1" type="ORF">KGMB01110_12100</name>
</gene>
<dbReference type="PANTHER" id="PTHR46638:SF1">
    <property type="entry name" value="CORRINOID ADENOSYLTRANSFERASE"/>
    <property type="match status" value="1"/>
</dbReference>